<dbReference type="InterPro" id="IPR010288">
    <property type="entry name" value="EcsB_ABC"/>
</dbReference>
<sequence length="432" mass="47702">MDDRTTEGREQFLSGLRGSRAAAFRGEIVPHFRYVFQSGFGLFASALFFAALVWYVDFIKAIPPDWPAGAVGIATLTVASVRAPLRVYLRPADTIFLLPMEMSMLRAYIKPSLNRAIVAAVLRAAAVFCLFAPIYVNAPSTAEIAASHPTAILAVLAALLSGGNVYAGWRERQAAAKRWRHSLRLARWLLTALIYAFLLLKPLAIAIPLTAVCMAIIALLWRLTARHKLPWDTLIDEEAAIRRRWMAFLGWFVDVPTETSKPARRRWIAWMADRLPWRHASAWTYLYAKVFLRGETFGALWRLIVLAGFVLAVSDNAWADGIAYVLAVFLCGLQLGELRRVRLVETAATLPLPPEGRLLAAASIARFAGTFAVLLLAVFGIATSGLVAGDGISGWGGAFRLDLWLPLAAFGLLWFGWRVPSKIATHDEDDDL</sequence>
<dbReference type="RefSeq" id="WP_378136868.1">
    <property type="nucleotide sequence ID" value="NZ_JBHSMI010000029.1"/>
</dbReference>
<protein>
    <submittedName>
        <fullName evidence="2">ABC transporter permease</fullName>
    </submittedName>
</protein>
<evidence type="ECO:0000256" key="1">
    <source>
        <dbReference type="SAM" id="Phobius"/>
    </source>
</evidence>
<feature type="transmembrane region" description="Helical" evidence="1">
    <location>
        <begin position="401"/>
        <end position="417"/>
    </location>
</feature>
<organism evidence="2 3">
    <name type="scientific">Cohnella soli</name>
    <dbReference type="NCBI Taxonomy" id="425005"/>
    <lineage>
        <taxon>Bacteria</taxon>
        <taxon>Bacillati</taxon>
        <taxon>Bacillota</taxon>
        <taxon>Bacilli</taxon>
        <taxon>Bacillales</taxon>
        <taxon>Paenibacillaceae</taxon>
        <taxon>Cohnella</taxon>
    </lineage>
</organism>
<keyword evidence="1" id="KW-1133">Transmembrane helix</keyword>
<feature type="transmembrane region" description="Helical" evidence="1">
    <location>
        <begin position="358"/>
        <end position="381"/>
    </location>
</feature>
<comment type="caution">
    <text evidence="2">The sequence shown here is derived from an EMBL/GenBank/DDBJ whole genome shotgun (WGS) entry which is preliminary data.</text>
</comment>
<feature type="transmembrane region" description="Helical" evidence="1">
    <location>
        <begin position="34"/>
        <end position="56"/>
    </location>
</feature>
<name>A0ABW0I2N7_9BACL</name>
<feature type="transmembrane region" description="Helical" evidence="1">
    <location>
        <begin position="148"/>
        <end position="169"/>
    </location>
</feature>
<keyword evidence="1" id="KW-0812">Transmembrane</keyword>
<keyword evidence="3" id="KW-1185">Reference proteome</keyword>
<keyword evidence="1" id="KW-0472">Membrane</keyword>
<feature type="transmembrane region" description="Helical" evidence="1">
    <location>
        <begin position="299"/>
        <end position="315"/>
    </location>
</feature>
<feature type="transmembrane region" description="Helical" evidence="1">
    <location>
        <begin position="116"/>
        <end position="136"/>
    </location>
</feature>
<accession>A0ABW0I2N7</accession>
<evidence type="ECO:0000313" key="2">
    <source>
        <dbReference type="EMBL" id="MFC5405547.1"/>
    </source>
</evidence>
<dbReference type="EMBL" id="JBHSMI010000029">
    <property type="protein sequence ID" value="MFC5405547.1"/>
    <property type="molecule type" value="Genomic_DNA"/>
</dbReference>
<evidence type="ECO:0000313" key="3">
    <source>
        <dbReference type="Proteomes" id="UP001596113"/>
    </source>
</evidence>
<dbReference type="Pfam" id="PF05975">
    <property type="entry name" value="EcsB"/>
    <property type="match status" value="1"/>
</dbReference>
<dbReference type="Proteomes" id="UP001596113">
    <property type="component" value="Unassembled WGS sequence"/>
</dbReference>
<feature type="transmembrane region" description="Helical" evidence="1">
    <location>
        <begin position="181"/>
        <end position="198"/>
    </location>
</feature>
<feature type="transmembrane region" description="Helical" evidence="1">
    <location>
        <begin position="204"/>
        <end position="221"/>
    </location>
</feature>
<reference evidence="3" key="1">
    <citation type="journal article" date="2019" name="Int. J. Syst. Evol. Microbiol.">
        <title>The Global Catalogue of Microorganisms (GCM) 10K type strain sequencing project: providing services to taxonomists for standard genome sequencing and annotation.</title>
        <authorList>
            <consortium name="The Broad Institute Genomics Platform"/>
            <consortium name="The Broad Institute Genome Sequencing Center for Infectious Disease"/>
            <person name="Wu L."/>
            <person name="Ma J."/>
        </authorList>
    </citation>
    <scope>NUCLEOTIDE SEQUENCE [LARGE SCALE GENOMIC DNA]</scope>
    <source>
        <strain evidence="3">CGMCC 1.18575</strain>
    </source>
</reference>
<feature type="transmembrane region" description="Helical" evidence="1">
    <location>
        <begin position="321"/>
        <end position="338"/>
    </location>
</feature>
<gene>
    <name evidence="2" type="ORF">ACFPOF_22620</name>
</gene>
<feature type="transmembrane region" description="Helical" evidence="1">
    <location>
        <begin position="68"/>
        <end position="89"/>
    </location>
</feature>
<proteinExistence type="predicted"/>